<dbReference type="Pfam" id="PF11575">
    <property type="entry name" value="FhuF_C"/>
    <property type="match status" value="1"/>
</dbReference>
<evidence type="ECO:0000259" key="2">
    <source>
        <dbReference type="Pfam" id="PF11575"/>
    </source>
</evidence>
<keyword evidence="4" id="KW-1185">Reference proteome</keyword>
<name>A0ABY7HR29_9GAMM</name>
<dbReference type="InterPro" id="IPR024726">
    <property type="entry name" value="FhuF_C"/>
</dbReference>
<sequence>MMQTLFDSFRDGPIPWVADQFRPMTSEVKDALPLSMLATEDGCASLLSHYLRVHADDASHPDKRRARISMWSQWYFANLLPSWVIISLRHNWQLPINPQQLFLTLQEEGLPCQIYLQGEGEAYVPQPQVPFYRFEEMIEQHLRPVCQAMAAVSHLKPGIYWGNAAVRVNWGIQQAELVNADIREGTALIEARELSAGRKNPLFQPLRPENPRDPESPLFRRQCCLRYELPDIAMCPSCPLLLAEKRRRIPTQSQ</sequence>
<dbReference type="Pfam" id="PF06276">
    <property type="entry name" value="FhuF"/>
    <property type="match status" value="1"/>
</dbReference>
<proteinExistence type="predicted"/>
<protein>
    <submittedName>
        <fullName evidence="3">Siderophore-iron reductase FhuF</fullName>
    </submittedName>
</protein>
<dbReference type="NCBIfam" id="TIGR03951">
    <property type="entry name" value="Fe_III_red_FhuF"/>
    <property type="match status" value="1"/>
</dbReference>
<organism evidence="3 4">
    <name type="scientific">Rouxiella chamberiensis</name>
    <dbReference type="NCBI Taxonomy" id="1513468"/>
    <lineage>
        <taxon>Bacteria</taxon>
        <taxon>Pseudomonadati</taxon>
        <taxon>Pseudomonadota</taxon>
        <taxon>Gammaproteobacteria</taxon>
        <taxon>Enterobacterales</taxon>
        <taxon>Yersiniaceae</taxon>
        <taxon>Rouxiella</taxon>
    </lineage>
</organism>
<accession>A0ABY7HR29</accession>
<evidence type="ECO:0000259" key="1">
    <source>
        <dbReference type="Pfam" id="PF06276"/>
    </source>
</evidence>
<dbReference type="EMBL" id="CP114058">
    <property type="protein sequence ID" value="WAT01843.1"/>
    <property type="molecule type" value="Genomic_DNA"/>
</dbReference>
<evidence type="ECO:0000313" key="4">
    <source>
        <dbReference type="Proteomes" id="UP001164712"/>
    </source>
</evidence>
<dbReference type="Proteomes" id="UP001164712">
    <property type="component" value="Chromosome"/>
</dbReference>
<dbReference type="InterPro" id="IPR022770">
    <property type="entry name" value="IucA/IucC-like_C"/>
</dbReference>
<dbReference type="RefSeq" id="WP_045047113.1">
    <property type="nucleotide sequence ID" value="NZ_CP114058.1"/>
</dbReference>
<feature type="domain" description="Ferric siderophore reductase C-terminal" evidence="2">
    <location>
        <begin position="220"/>
        <end position="240"/>
    </location>
</feature>
<dbReference type="InterPro" id="IPR008090">
    <property type="entry name" value="Fe_iron_reduct"/>
</dbReference>
<dbReference type="PRINTS" id="PR01714">
    <property type="entry name" value="2FE2SRDCTASE"/>
</dbReference>
<evidence type="ECO:0000313" key="3">
    <source>
        <dbReference type="EMBL" id="WAT01843.1"/>
    </source>
</evidence>
<feature type="domain" description="Aerobactin siderophore biosynthesis IucA/IucC-like C-terminal" evidence="1">
    <location>
        <begin position="69"/>
        <end position="212"/>
    </location>
</feature>
<gene>
    <name evidence="3" type="primary">fhuF</name>
    <name evidence="3" type="ORF">O1V66_03790</name>
</gene>
<reference evidence="3" key="1">
    <citation type="submission" date="2022-12" db="EMBL/GenBank/DDBJ databases">
        <title>Complete genome sequence of an Australian strain of Rouxiella badensis DAR84756 and resolution of the R. badensis DSM100043 and R. chamberiensis DSM28324 genomes.</title>
        <authorList>
            <person name="Paul S."/>
            <person name="Anderson P.J."/>
            <person name="Maynard G."/>
            <person name="Dyall-Smith M."/>
            <person name="Kudinha T."/>
        </authorList>
    </citation>
    <scope>NUCLEOTIDE SEQUENCE</scope>
    <source>
        <strain evidence="3">DSM 28324</strain>
    </source>
</reference>